<evidence type="ECO:0000313" key="4">
    <source>
        <dbReference type="Proteomes" id="UP000697127"/>
    </source>
</evidence>
<keyword evidence="2" id="KW-1133">Transmembrane helix</keyword>
<dbReference type="Gene3D" id="2.60.120.260">
    <property type="entry name" value="Galactose-binding domain-like"/>
    <property type="match status" value="1"/>
</dbReference>
<feature type="compositionally biased region" description="Acidic residues" evidence="1">
    <location>
        <begin position="141"/>
        <end position="158"/>
    </location>
</feature>
<dbReference type="AlphaFoldDB" id="A0A9P7BGA9"/>
<feature type="compositionally biased region" description="Basic and acidic residues" evidence="1">
    <location>
        <begin position="159"/>
        <end position="170"/>
    </location>
</feature>
<keyword evidence="4" id="KW-1185">Reference proteome</keyword>
<protein>
    <recommendedName>
        <fullName evidence="5">SUN domain-containing protein</fullName>
    </recommendedName>
</protein>
<sequence>MSTSTDMNDIDRLKTLAGTLFNNNNKHENLTFKKNEPTETDHYDNQLFTKETFVISDADLEMINEDVKNQLVIDEFKELNHNDVYPKNYYENDYYNDYEEVYNEKDTRNDYENVEDELDQDDDTYFTELDKLSYKQFNNDNDNDNDYDLNNDINEPENESDHANTKKDVDSDTDFDNTHFLYDPPFKYKEKFLVYLLKSSPLLIIVLVLFIISSIVSEDSILGIKNLFSSSFSQQSENSKITPFLTHKVYLLEEEMKSLRKLQKLNDKVTNIETEFFDLKNHITKLEINFSNNKINSNNDVDDNILINPLFEKITRLESKVESLSKDLKDEKLDNHIIKNNLLNENNDKKNNKHDTKIIHKLKSKYFNIAGQCNVIRQLTTYPPLSQYKREKRRKTIKSRIIHGFPDFIKRITNLSKTKQPPIVNTLGKIKLFSSANSPKNVLSEQPSLFWQNIASEMPIYFTVGIKEPIIIHELGIYHSRQQPNFKYLDDLNNKELQKRWYNSAPKNIEFLVKPILTEQKDMKNSISNIYNQDLKFNLNFKKKINPEYLNGWIRIGEIKYDINSNRSYQPLIWSNEMKIEMQKWHINEFMVIIHSNWGDEIVVLDTLRIFQQQEGMENGVENDQIGIVRYVDGHEGINHDDEVLFLGEDNQINV</sequence>
<dbReference type="EMBL" id="PUHW01000145">
    <property type="protein sequence ID" value="KAG0688519.1"/>
    <property type="molecule type" value="Genomic_DNA"/>
</dbReference>
<feature type="region of interest" description="Disordered" evidence="1">
    <location>
        <begin position="136"/>
        <end position="170"/>
    </location>
</feature>
<comment type="caution">
    <text evidence="3">The sequence shown here is derived from an EMBL/GenBank/DDBJ whole genome shotgun (WGS) entry which is preliminary data.</text>
</comment>
<proteinExistence type="predicted"/>
<dbReference type="Proteomes" id="UP000697127">
    <property type="component" value="Unassembled WGS sequence"/>
</dbReference>
<evidence type="ECO:0000256" key="2">
    <source>
        <dbReference type="SAM" id="Phobius"/>
    </source>
</evidence>
<keyword evidence="2" id="KW-0472">Membrane</keyword>
<accession>A0A9P7BGA9</accession>
<evidence type="ECO:0000313" key="3">
    <source>
        <dbReference type="EMBL" id="KAG0688519.1"/>
    </source>
</evidence>
<organism evidence="3 4">
    <name type="scientific">Pichia californica</name>
    <dbReference type="NCBI Taxonomy" id="460514"/>
    <lineage>
        <taxon>Eukaryota</taxon>
        <taxon>Fungi</taxon>
        <taxon>Dikarya</taxon>
        <taxon>Ascomycota</taxon>
        <taxon>Saccharomycotina</taxon>
        <taxon>Pichiomycetes</taxon>
        <taxon>Pichiales</taxon>
        <taxon>Pichiaceae</taxon>
        <taxon>Pichia</taxon>
    </lineage>
</organism>
<name>A0A9P7BGA9_9ASCO</name>
<reference evidence="3" key="1">
    <citation type="submission" date="2020-11" db="EMBL/GenBank/DDBJ databases">
        <title>Kefir isolates.</title>
        <authorList>
            <person name="Marcisauskas S."/>
            <person name="Kim Y."/>
            <person name="Blasche S."/>
        </authorList>
    </citation>
    <scope>NUCLEOTIDE SEQUENCE</scope>
    <source>
        <strain evidence="3">Olga-1</strain>
    </source>
</reference>
<keyword evidence="2" id="KW-0812">Transmembrane</keyword>
<feature type="transmembrane region" description="Helical" evidence="2">
    <location>
        <begin position="192"/>
        <end position="216"/>
    </location>
</feature>
<evidence type="ECO:0000256" key="1">
    <source>
        <dbReference type="SAM" id="MobiDB-lite"/>
    </source>
</evidence>
<gene>
    <name evidence="3" type="ORF">C6P40_000867</name>
</gene>
<evidence type="ECO:0008006" key="5">
    <source>
        <dbReference type="Google" id="ProtNLM"/>
    </source>
</evidence>